<dbReference type="EMBL" id="CP019698">
    <property type="protein sequence ID" value="AQS58018.1"/>
    <property type="molecule type" value="Genomic_DNA"/>
</dbReference>
<sequence length="81" mass="8748">MQKALNGKIVWKQGHREPGLVEAGVAVSLFSPGSCPRESVFTGNWGRVLLEPVIKNCTVQQAVFVHEWLPFGSKQGGTAEG</sequence>
<proteinExistence type="predicted"/>
<evidence type="ECO:0000313" key="2">
    <source>
        <dbReference type="Proteomes" id="UP000189464"/>
    </source>
</evidence>
<protein>
    <submittedName>
        <fullName evidence="1">Uncharacterized protein</fullName>
    </submittedName>
</protein>
<name>A0A1S6ITC2_9FIRM</name>
<accession>A0A1S6ITC2</accession>
<keyword evidence="2" id="KW-1185">Reference proteome</keyword>
<reference evidence="1 2" key="1">
    <citation type="journal article" date="2016" name="Int. J. Syst. Evol. Microbiol.">
        <title>Desulfotomaculum ferrireducens sp. nov., a moderately thermophilic sulfate-reducing and dissimilatory Fe(III)-reducing bacterium isolated from compost.</title>
        <authorList>
            <person name="Yang G."/>
            <person name="Guo J."/>
            <person name="Zhuang L."/>
            <person name="Yuan Y."/>
            <person name="Zhou S."/>
        </authorList>
    </citation>
    <scope>NUCLEOTIDE SEQUENCE [LARGE SCALE GENOMIC DNA]</scope>
    <source>
        <strain evidence="1 2">GSS09</strain>
    </source>
</reference>
<gene>
    <name evidence="1" type="ORF">B0537_02220</name>
</gene>
<dbReference type="AlphaFoldDB" id="A0A1S6ITC2"/>
<organism evidence="1 2">
    <name type="scientific">Desulforamulus ferrireducens</name>
    <dbReference type="NCBI Taxonomy" id="1833852"/>
    <lineage>
        <taxon>Bacteria</taxon>
        <taxon>Bacillati</taxon>
        <taxon>Bacillota</taxon>
        <taxon>Clostridia</taxon>
        <taxon>Eubacteriales</taxon>
        <taxon>Peptococcaceae</taxon>
        <taxon>Desulforamulus</taxon>
    </lineage>
</organism>
<dbReference type="KEGG" id="dfg:B0537_02220"/>
<dbReference type="Proteomes" id="UP000189464">
    <property type="component" value="Chromosome"/>
</dbReference>
<evidence type="ECO:0000313" key="1">
    <source>
        <dbReference type="EMBL" id="AQS58018.1"/>
    </source>
</evidence>